<feature type="signal peptide" evidence="2">
    <location>
        <begin position="1"/>
        <end position="23"/>
    </location>
</feature>
<proteinExistence type="predicted"/>
<keyword evidence="2" id="KW-0732">Signal</keyword>
<feature type="compositionally biased region" description="Pro residues" evidence="1">
    <location>
        <begin position="113"/>
        <end position="126"/>
    </location>
</feature>
<sequence>MAKLIIHLLFAFLVVSCFSVSDAFPRGVPEISICRTCPSPKYLECNCPPSEDQPILTTSTIGSNVDNKQFARCNENSEYDFLFSVECEPLSSLTVVFGRLPPSKATSCTTTEPPSPPTPPELPDPPDSQICFSFADSGSQPLSSSSLPALVSLVLHLSFAVSGSTSPVRLPLLPAKFPLFVGLLPHDKFGDLDARLWPTSSTTDSFSDARFLVDATTFPPQKFPQVCSYSSPYNSSKIGRVWMLIEFVALVLWNLVLWNSNVAHTVSMGLDTLVSTLLLSCSTFIALMRSFTAVCGFCLDLAMLKVVSSQLGQSALSSDNLPVFLVLCGFHSPHLSFMELFILPNTSLVFSDNVTGSIVCKNVLLEVKARIVVQDSSRSAFADCLMSMSLEALFPPHGGFDKVFQAKGVCLFGCSWLVAALVELLSSPLSPSLILSVVFVSFRLCSISMLVDAFVYPALCCHVVSSVGRG</sequence>
<organism evidence="3 4">
    <name type="scientific">Arabidopsis thaliana x Arabidopsis arenosa</name>
    <dbReference type="NCBI Taxonomy" id="1240361"/>
    <lineage>
        <taxon>Eukaryota</taxon>
        <taxon>Viridiplantae</taxon>
        <taxon>Streptophyta</taxon>
        <taxon>Embryophyta</taxon>
        <taxon>Tracheophyta</taxon>
        <taxon>Spermatophyta</taxon>
        <taxon>Magnoliopsida</taxon>
        <taxon>eudicotyledons</taxon>
        <taxon>Gunneridae</taxon>
        <taxon>Pentapetalae</taxon>
        <taxon>rosids</taxon>
        <taxon>malvids</taxon>
        <taxon>Brassicales</taxon>
        <taxon>Brassicaceae</taxon>
        <taxon>Camelineae</taxon>
        <taxon>Arabidopsis</taxon>
    </lineage>
</organism>
<evidence type="ECO:0008006" key="5">
    <source>
        <dbReference type="Google" id="ProtNLM"/>
    </source>
</evidence>
<name>A0A8T2A2D7_9BRAS</name>
<keyword evidence="4" id="KW-1185">Reference proteome</keyword>
<gene>
    <name evidence="3" type="ORF">ISN45_Aa04g005360</name>
</gene>
<dbReference type="PROSITE" id="PS51257">
    <property type="entry name" value="PROKAR_LIPOPROTEIN"/>
    <property type="match status" value="1"/>
</dbReference>
<comment type="caution">
    <text evidence="3">The sequence shown here is derived from an EMBL/GenBank/DDBJ whole genome shotgun (WGS) entry which is preliminary data.</text>
</comment>
<evidence type="ECO:0000256" key="2">
    <source>
        <dbReference type="SAM" id="SignalP"/>
    </source>
</evidence>
<protein>
    <recommendedName>
        <fullName evidence="5">Transmembrane protein</fullName>
    </recommendedName>
</protein>
<dbReference type="EMBL" id="JAEFBK010000009">
    <property type="protein sequence ID" value="KAG7567683.1"/>
    <property type="molecule type" value="Genomic_DNA"/>
</dbReference>
<dbReference type="Proteomes" id="UP000694240">
    <property type="component" value="Chromosome 9"/>
</dbReference>
<evidence type="ECO:0000313" key="3">
    <source>
        <dbReference type="EMBL" id="KAG7567683.1"/>
    </source>
</evidence>
<evidence type="ECO:0000256" key="1">
    <source>
        <dbReference type="SAM" id="MobiDB-lite"/>
    </source>
</evidence>
<reference evidence="3 4" key="1">
    <citation type="submission" date="2020-12" db="EMBL/GenBank/DDBJ databases">
        <title>Concerted genomic and epigenomic changes stabilize Arabidopsis allopolyploids.</title>
        <authorList>
            <person name="Chen Z."/>
        </authorList>
    </citation>
    <scope>NUCLEOTIDE SEQUENCE [LARGE SCALE GENOMIC DNA]</scope>
    <source>
        <strain evidence="3">Allo738</strain>
        <tissue evidence="3">Leaf</tissue>
    </source>
</reference>
<accession>A0A8T2A2D7</accession>
<dbReference type="AlphaFoldDB" id="A0A8T2A2D7"/>
<feature type="chain" id="PRO_5035929997" description="Transmembrane protein" evidence="2">
    <location>
        <begin position="24"/>
        <end position="470"/>
    </location>
</feature>
<evidence type="ECO:0000313" key="4">
    <source>
        <dbReference type="Proteomes" id="UP000694240"/>
    </source>
</evidence>
<feature type="region of interest" description="Disordered" evidence="1">
    <location>
        <begin position="105"/>
        <end position="127"/>
    </location>
</feature>